<dbReference type="CDD" id="cd00449">
    <property type="entry name" value="PLPDE_IV"/>
    <property type="match status" value="1"/>
</dbReference>
<dbReference type="FunFam" id="3.20.10.10:FF:000002">
    <property type="entry name" value="D-alanine aminotransferase"/>
    <property type="match status" value="1"/>
</dbReference>
<dbReference type="SUPFAM" id="SSF56752">
    <property type="entry name" value="D-aminoacid aminotransferase-like PLP-dependent enzymes"/>
    <property type="match status" value="1"/>
</dbReference>
<protein>
    <submittedName>
        <fullName evidence="6">Branched-chain amino acid aminotransferase</fullName>
    </submittedName>
</protein>
<evidence type="ECO:0000256" key="2">
    <source>
        <dbReference type="ARBA" id="ARBA00009320"/>
    </source>
</evidence>
<dbReference type="InterPro" id="IPR036038">
    <property type="entry name" value="Aminotransferase-like"/>
</dbReference>
<sequence length="273" mass="31385">MNEIQEKYYILNGTKNETKKFNHEINLQNSVYEVIRVLNGVPLFVEEHLDRLNESFKLIGSDYSLEKKQLISYIDNLIKLNDCYNKNIKIVVTDINEEPNSLIYFIVSNYPTKEEYSNGVNAVLFKAVRDNPNAKVIHTSFRESIKEKLDKHQAYEAILVNHSNEITEGSRSNIFLVKDNTVFTPPADDVLKGITRKRIIELCNSLNICVIEKTIAVDFLKESEGLFMTGTSPKVLPIASVDDLLFNSNVHPLILKIIDEYNFLISNYIKDYV</sequence>
<dbReference type="GO" id="GO:0008483">
    <property type="term" value="F:transaminase activity"/>
    <property type="evidence" value="ECO:0007669"/>
    <property type="project" value="UniProtKB-KW"/>
</dbReference>
<dbReference type="GO" id="GO:0008652">
    <property type="term" value="P:amino acid biosynthetic process"/>
    <property type="evidence" value="ECO:0007669"/>
    <property type="project" value="UniProtKB-ARBA"/>
</dbReference>
<name>A0A4R2TFE7_9FIRM</name>
<reference evidence="6 7" key="1">
    <citation type="submission" date="2019-03" db="EMBL/GenBank/DDBJ databases">
        <title>Genomic Encyclopedia of Type Strains, Phase IV (KMG-IV): sequencing the most valuable type-strain genomes for metagenomic binning, comparative biology and taxonomic classification.</title>
        <authorList>
            <person name="Goeker M."/>
        </authorList>
    </citation>
    <scope>NUCLEOTIDE SEQUENCE [LARGE SCALE GENOMIC DNA]</scope>
    <source>
        <strain evidence="6 7">DSM 100013</strain>
    </source>
</reference>
<keyword evidence="6" id="KW-0808">Transferase</keyword>
<dbReference type="GO" id="GO:0005829">
    <property type="term" value="C:cytosol"/>
    <property type="evidence" value="ECO:0007669"/>
    <property type="project" value="TreeGrafter"/>
</dbReference>
<gene>
    <name evidence="6" type="ORF">EDD79_10229</name>
</gene>
<dbReference type="InterPro" id="IPR043132">
    <property type="entry name" value="BCAT-like_C"/>
</dbReference>
<evidence type="ECO:0000256" key="3">
    <source>
        <dbReference type="ARBA" id="ARBA00022898"/>
    </source>
</evidence>
<proteinExistence type="inferred from homology"/>
<keyword evidence="6" id="KW-0032">Aminotransferase</keyword>
<keyword evidence="3 5" id="KW-0663">Pyridoxal phosphate</keyword>
<evidence type="ECO:0000256" key="5">
    <source>
        <dbReference type="RuleBase" id="RU004516"/>
    </source>
</evidence>
<dbReference type="InterPro" id="IPR001544">
    <property type="entry name" value="Aminotrans_IV"/>
</dbReference>
<dbReference type="Pfam" id="PF01063">
    <property type="entry name" value="Aminotran_4"/>
    <property type="match status" value="1"/>
</dbReference>
<dbReference type="PANTHER" id="PTHR42743:SF11">
    <property type="entry name" value="AMINODEOXYCHORISMATE LYASE"/>
    <property type="match status" value="1"/>
</dbReference>
<dbReference type="PANTHER" id="PTHR42743">
    <property type="entry name" value="AMINO-ACID AMINOTRANSFERASE"/>
    <property type="match status" value="1"/>
</dbReference>
<dbReference type="Gene3D" id="3.30.470.10">
    <property type="match status" value="1"/>
</dbReference>
<dbReference type="OrthoDB" id="9805628at2"/>
<evidence type="ECO:0000313" key="7">
    <source>
        <dbReference type="Proteomes" id="UP000295504"/>
    </source>
</evidence>
<comment type="caution">
    <text evidence="6">The sequence shown here is derived from an EMBL/GenBank/DDBJ whole genome shotgun (WGS) entry which is preliminary data.</text>
</comment>
<evidence type="ECO:0000256" key="4">
    <source>
        <dbReference type="RuleBase" id="RU004106"/>
    </source>
</evidence>
<dbReference type="InterPro" id="IPR018300">
    <property type="entry name" value="Aminotrans_IV_CS"/>
</dbReference>
<keyword evidence="7" id="KW-1185">Reference proteome</keyword>
<organism evidence="6 7">
    <name type="scientific">Serpentinicella alkaliphila</name>
    <dbReference type="NCBI Taxonomy" id="1734049"/>
    <lineage>
        <taxon>Bacteria</taxon>
        <taxon>Bacillati</taxon>
        <taxon>Bacillota</taxon>
        <taxon>Clostridia</taxon>
        <taxon>Peptostreptococcales</taxon>
        <taxon>Natronincolaceae</taxon>
        <taxon>Serpentinicella</taxon>
    </lineage>
</organism>
<dbReference type="PROSITE" id="PS00770">
    <property type="entry name" value="AA_TRANSFER_CLASS_4"/>
    <property type="match status" value="1"/>
</dbReference>
<dbReference type="Proteomes" id="UP000295504">
    <property type="component" value="Unassembled WGS sequence"/>
</dbReference>
<dbReference type="EMBL" id="SLYC01000022">
    <property type="protein sequence ID" value="TCQ01811.1"/>
    <property type="molecule type" value="Genomic_DNA"/>
</dbReference>
<dbReference type="Gene3D" id="3.20.10.10">
    <property type="entry name" value="D-amino Acid Aminotransferase, subunit A, domain 2"/>
    <property type="match status" value="1"/>
</dbReference>
<dbReference type="RefSeq" id="WP_132848709.1">
    <property type="nucleotide sequence ID" value="NZ_CP058648.1"/>
</dbReference>
<dbReference type="InterPro" id="IPR050571">
    <property type="entry name" value="Class-IV_PLP-Dep_Aminotrnsfr"/>
</dbReference>
<dbReference type="InterPro" id="IPR043131">
    <property type="entry name" value="BCAT-like_N"/>
</dbReference>
<evidence type="ECO:0000256" key="1">
    <source>
        <dbReference type="ARBA" id="ARBA00001933"/>
    </source>
</evidence>
<dbReference type="AlphaFoldDB" id="A0A4R2TFE7"/>
<comment type="similarity">
    <text evidence="2 4">Belongs to the class-IV pyridoxal-phosphate-dependent aminotransferase family.</text>
</comment>
<evidence type="ECO:0000313" key="6">
    <source>
        <dbReference type="EMBL" id="TCQ01811.1"/>
    </source>
</evidence>
<dbReference type="GO" id="GO:0046394">
    <property type="term" value="P:carboxylic acid biosynthetic process"/>
    <property type="evidence" value="ECO:0007669"/>
    <property type="project" value="UniProtKB-ARBA"/>
</dbReference>
<accession>A0A4R2TFE7</accession>
<comment type="cofactor">
    <cofactor evidence="1 5">
        <name>pyridoxal 5'-phosphate</name>
        <dbReference type="ChEBI" id="CHEBI:597326"/>
    </cofactor>
</comment>